<keyword evidence="3" id="KW-1185">Reference proteome</keyword>
<proteinExistence type="predicted"/>
<reference evidence="3" key="1">
    <citation type="submission" date="2017-03" db="EMBL/GenBank/DDBJ databases">
        <authorList>
            <person name="Monnet C."/>
        </authorList>
    </citation>
    <scope>NUCLEOTIDE SEQUENCE [LARGE SCALE GENOMIC DNA]</scope>
    <source>
        <strain evidence="3">ATCC 49514</strain>
    </source>
</reference>
<keyword evidence="1" id="KW-0732">Signal</keyword>
<dbReference type="Proteomes" id="UP000234382">
    <property type="component" value="Unassembled WGS sequence"/>
</dbReference>
<evidence type="ECO:0000313" key="3">
    <source>
        <dbReference type="Proteomes" id="UP000234382"/>
    </source>
</evidence>
<protein>
    <recommendedName>
        <fullName evidence="4">SipW-cognate class signal peptide</fullName>
    </recommendedName>
</protein>
<feature type="chain" id="PRO_5038634048" description="SipW-cognate class signal peptide" evidence="1">
    <location>
        <begin position="30"/>
        <end position="244"/>
    </location>
</feature>
<dbReference type="RefSeq" id="WP_115614078.1">
    <property type="nucleotide sequence ID" value="NZ_FXYX01000003.1"/>
</dbReference>
<accession>A0A2H1IBI8</accession>
<feature type="signal peptide" evidence="1">
    <location>
        <begin position="1"/>
        <end position="29"/>
    </location>
</feature>
<evidence type="ECO:0008006" key="4">
    <source>
        <dbReference type="Google" id="ProtNLM"/>
    </source>
</evidence>
<name>A0A2H1IBI8_9MICO</name>
<dbReference type="AlphaFoldDB" id="A0A2H1IBI8"/>
<gene>
    <name evidence="2" type="ORF">BI49514_00762</name>
</gene>
<evidence type="ECO:0000256" key="1">
    <source>
        <dbReference type="SAM" id="SignalP"/>
    </source>
</evidence>
<evidence type="ECO:0000313" key="2">
    <source>
        <dbReference type="EMBL" id="SMX72543.1"/>
    </source>
</evidence>
<organism evidence="2 3">
    <name type="scientific">Brevibacterium iodinum ATCC 49514</name>
    <dbReference type="NCBI Taxonomy" id="1255616"/>
    <lineage>
        <taxon>Bacteria</taxon>
        <taxon>Bacillati</taxon>
        <taxon>Actinomycetota</taxon>
        <taxon>Actinomycetes</taxon>
        <taxon>Micrococcales</taxon>
        <taxon>Brevibacteriaceae</taxon>
        <taxon>Brevibacterium</taxon>
    </lineage>
</organism>
<sequence>MRIVQRGLRARRLVATAAALAVTATFATAVPLSQAVDAAPNPLRGKTTTHTLDIADDGSYSVQMATEVDLALETTWSFGGDIHDGFRLPDTDSLLPPYLRAHYSNPQGTIDSTPADATIESEMHSVDIGFSTDELAGGSHRGVLDYEVAGAAMPAANVYGDEDRGVVVYFRPLDRGDLVIESAAPITAVDCEVFSPYGEPCGEKKGDGWTVSGEDLLHDHTVIDAVRITIDVDPKSLPTPEIDS</sequence>
<dbReference type="EMBL" id="FXYX01000003">
    <property type="protein sequence ID" value="SMX72543.1"/>
    <property type="molecule type" value="Genomic_DNA"/>
</dbReference>